<comment type="caution">
    <text evidence="2">The sequence shown here is derived from an EMBL/GenBank/DDBJ whole genome shotgun (WGS) entry which is preliminary data.</text>
</comment>
<dbReference type="SUPFAM" id="SSF81296">
    <property type="entry name" value="E set domains"/>
    <property type="match status" value="1"/>
</dbReference>
<dbReference type="InterPro" id="IPR013783">
    <property type="entry name" value="Ig-like_fold"/>
</dbReference>
<dbReference type="EMBL" id="JAIWYP010000011">
    <property type="protein sequence ID" value="KAH3737138.1"/>
    <property type="molecule type" value="Genomic_DNA"/>
</dbReference>
<keyword evidence="3" id="KW-1185">Reference proteome</keyword>
<dbReference type="Gene3D" id="2.60.40.10">
    <property type="entry name" value="Immunoglobulins"/>
    <property type="match status" value="1"/>
</dbReference>
<dbReference type="AlphaFoldDB" id="A0A9D4HY71"/>
<evidence type="ECO:0000313" key="3">
    <source>
        <dbReference type="Proteomes" id="UP000828390"/>
    </source>
</evidence>
<dbReference type="Proteomes" id="UP000828390">
    <property type="component" value="Unassembled WGS sequence"/>
</dbReference>
<protein>
    <recommendedName>
        <fullName evidence="1">IPT/TIG domain-containing protein</fullName>
    </recommendedName>
</protein>
<accession>A0A9D4HY71</accession>
<proteinExistence type="predicted"/>
<evidence type="ECO:0000313" key="2">
    <source>
        <dbReference type="EMBL" id="KAH3737138.1"/>
    </source>
</evidence>
<feature type="domain" description="IPT/TIG" evidence="1">
    <location>
        <begin position="49"/>
        <end position="92"/>
    </location>
</feature>
<dbReference type="CDD" id="cd00603">
    <property type="entry name" value="IPT_PCSR"/>
    <property type="match status" value="1"/>
</dbReference>
<dbReference type="InterPro" id="IPR002909">
    <property type="entry name" value="IPT_dom"/>
</dbReference>
<sequence>MLKPGIRKVHRDIGHDQQMTPIDFQVTRYIDHDLQMTPIDFEVTTSKVKVTPNNGPTQGGTVLTITGNNFGNILPKVTIGDSNECVVNSDNSRNSKIMKLHRYIDHDWQMIPMDFEVTRYIDNDWQMTPIDFQVTTSKVKVTVTRKINQGELGLMHVRKVSSQINLCSQPG</sequence>
<dbReference type="InterPro" id="IPR014756">
    <property type="entry name" value="Ig_E-set"/>
</dbReference>
<reference evidence="2" key="2">
    <citation type="submission" date="2020-11" db="EMBL/GenBank/DDBJ databases">
        <authorList>
            <person name="McCartney M.A."/>
            <person name="Auch B."/>
            <person name="Kono T."/>
            <person name="Mallez S."/>
            <person name="Becker A."/>
            <person name="Gohl D.M."/>
            <person name="Silverstein K.A.T."/>
            <person name="Koren S."/>
            <person name="Bechman K.B."/>
            <person name="Herman A."/>
            <person name="Abrahante J.E."/>
            <person name="Garbe J."/>
        </authorList>
    </citation>
    <scope>NUCLEOTIDE SEQUENCE</scope>
    <source>
        <strain evidence="2">Duluth1</strain>
        <tissue evidence="2">Whole animal</tissue>
    </source>
</reference>
<gene>
    <name evidence="2" type="ORF">DPMN_043716</name>
</gene>
<evidence type="ECO:0000259" key="1">
    <source>
        <dbReference type="Pfam" id="PF01833"/>
    </source>
</evidence>
<dbReference type="Pfam" id="PF01833">
    <property type="entry name" value="TIG"/>
    <property type="match status" value="1"/>
</dbReference>
<reference evidence="2" key="1">
    <citation type="journal article" date="2019" name="bioRxiv">
        <title>The Genome of the Zebra Mussel, Dreissena polymorpha: A Resource for Invasive Species Research.</title>
        <authorList>
            <person name="McCartney M.A."/>
            <person name="Auch B."/>
            <person name="Kono T."/>
            <person name="Mallez S."/>
            <person name="Zhang Y."/>
            <person name="Obille A."/>
            <person name="Becker A."/>
            <person name="Abrahante J.E."/>
            <person name="Garbe J."/>
            <person name="Badalamenti J.P."/>
            <person name="Herman A."/>
            <person name="Mangelson H."/>
            <person name="Liachko I."/>
            <person name="Sullivan S."/>
            <person name="Sone E.D."/>
            <person name="Koren S."/>
            <person name="Silverstein K.A.T."/>
            <person name="Beckman K.B."/>
            <person name="Gohl D.M."/>
        </authorList>
    </citation>
    <scope>NUCLEOTIDE SEQUENCE</scope>
    <source>
        <strain evidence="2">Duluth1</strain>
        <tissue evidence="2">Whole animal</tissue>
    </source>
</reference>
<name>A0A9D4HY71_DREPO</name>
<organism evidence="2 3">
    <name type="scientific">Dreissena polymorpha</name>
    <name type="common">Zebra mussel</name>
    <name type="synonym">Mytilus polymorpha</name>
    <dbReference type="NCBI Taxonomy" id="45954"/>
    <lineage>
        <taxon>Eukaryota</taxon>
        <taxon>Metazoa</taxon>
        <taxon>Spiralia</taxon>
        <taxon>Lophotrochozoa</taxon>
        <taxon>Mollusca</taxon>
        <taxon>Bivalvia</taxon>
        <taxon>Autobranchia</taxon>
        <taxon>Heteroconchia</taxon>
        <taxon>Euheterodonta</taxon>
        <taxon>Imparidentia</taxon>
        <taxon>Neoheterodontei</taxon>
        <taxon>Myida</taxon>
        <taxon>Dreissenoidea</taxon>
        <taxon>Dreissenidae</taxon>
        <taxon>Dreissena</taxon>
    </lineage>
</organism>